<accession>A0A086MZD4</accession>
<evidence type="ECO:0000313" key="2">
    <source>
        <dbReference type="Proteomes" id="UP000029095"/>
    </source>
</evidence>
<dbReference type="HOGENOM" id="CLU_2496497_0_0_11"/>
<keyword evidence="2" id="KW-1185">Reference proteome</keyword>
<dbReference type="EMBL" id="JNFQ01000002">
    <property type="protein sequence ID" value="KFG74252.1"/>
    <property type="molecule type" value="Genomic_DNA"/>
</dbReference>
<reference evidence="1 2" key="1">
    <citation type="submission" date="2014-05" db="EMBL/GenBank/DDBJ databases">
        <title>Complete genome sequence of the Streptomyces mutabilis TRM45540.</title>
        <authorList>
            <person name="Luo X."/>
            <person name="Zhang L."/>
        </authorList>
    </citation>
    <scope>NUCLEOTIDE SEQUENCE [LARGE SCALE GENOMIC DNA]</scope>
    <source>
        <strain evidence="1 2">TRM45540</strain>
    </source>
</reference>
<organism evidence="1 2">
    <name type="scientific">Streptomyces mutabilis</name>
    <dbReference type="NCBI Taxonomy" id="67332"/>
    <lineage>
        <taxon>Bacteria</taxon>
        <taxon>Bacillati</taxon>
        <taxon>Actinomycetota</taxon>
        <taxon>Actinomycetes</taxon>
        <taxon>Kitasatosporales</taxon>
        <taxon>Streptomycetaceae</taxon>
        <taxon>Streptomyces</taxon>
    </lineage>
</organism>
<dbReference type="STRING" id="1915400.FM21_26170"/>
<proteinExistence type="predicted"/>
<dbReference type="Proteomes" id="UP000029095">
    <property type="component" value="Unassembled WGS sequence"/>
</dbReference>
<dbReference type="AlphaFoldDB" id="A0A086MZD4"/>
<evidence type="ECO:0000313" key="1">
    <source>
        <dbReference type="EMBL" id="KFG74252.1"/>
    </source>
</evidence>
<evidence type="ECO:0008006" key="3">
    <source>
        <dbReference type="Google" id="ProtNLM"/>
    </source>
</evidence>
<protein>
    <recommendedName>
        <fullName evidence="3">Type II toxin-antitoxin system RelE/ParE family toxin</fullName>
    </recommendedName>
</protein>
<name>A0A086MZD4_9ACTN</name>
<comment type="caution">
    <text evidence="1">The sequence shown here is derived from an EMBL/GenBank/DDBJ whole genome shotgun (WGS) entry which is preliminary data.</text>
</comment>
<sequence length="85" mass="9360">MSWAWEYAFGAEEAARTAPTAFLTEVERKAAELVRAAEAQYLQGRSHVGGDPKGGDITVPGGMFTYRIVVRAERVYVVQITHLGF</sequence>
<dbReference type="RefSeq" id="WP_043381052.1">
    <property type="nucleotide sequence ID" value="NZ_KN039947.1"/>
</dbReference>
<gene>
    <name evidence="1" type="ORF">FM21_26170</name>
</gene>